<organism evidence="4 6">
    <name type="scientific">Flavobacterium lindanitolerans</name>
    <dbReference type="NCBI Taxonomy" id="428988"/>
    <lineage>
        <taxon>Bacteria</taxon>
        <taxon>Pseudomonadati</taxon>
        <taxon>Bacteroidota</taxon>
        <taxon>Flavobacteriia</taxon>
        <taxon>Flavobacteriales</taxon>
        <taxon>Flavobacteriaceae</taxon>
        <taxon>Flavobacterium</taxon>
    </lineage>
</organism>
<dbReference type="AlphaFoldDB" id="A0A497UWX8"/>
<comment type="caution">
    <text evidence="4">The sequence shown here is derived from an EMBL/GenBank/DDBJ whole genome shotgun (WGS) entry which is preliminary data.</text>
</comment>
<dbReference type="Pfam" id="PF00535">
    <property type="entry name" value="Glycos_transf_2"/>
    <property type="match status" value="1"/>
</dbReference>
<feature type="domain" description="Glycosyltransferase 2-like" evidence="2">
    <location>
        <begin position="7"/>
        <end position="129"/>
    </location>
</feature>
<evidence type="ECO:0000313" key="6">
    <source>
        <dbReference type="Proteomes" id="UP000275027"/>
    </source>
</evidence>
<dbReference type="EMBL" id="PJND01000007">
    <property type="protein sequence ID" value="PKW28876.1"/>
    <property type="molecule type" value="Genomic_DNA"/>
</dbReference>
<evidence type="ECO:0000259" key="2">
    <source>
        <dbReference type="Pfam" id="PF00535"/>
    </source>
</evidence>
<dbReference type="SUPFAM" id="SSF53448">
    <property type="entry name" value="Nucleotide-diphospho-sugar transferases"/>
    <property type="match status" value="1"/>
</dbReference>
<dbReference type="Gene3D" id="3.90.550.10">
    <property type="entry name" value="Spore Coat Polysaccharide Biosynthesis Protein SpsA, Chain A"/>
    <property type="match status" value="1"/>
</dbReference>
<protein>
    <submittedName>
        <fullName evidence="4">Glycosyltransferase involved in cell wall biosynthesis</fullName>
    </submittedName>
</protein>
<dbReference type="EMBL" id="RCCB01000010">
    <property type="protein sequence ID" value="RLJ35621.1"/>
    <property type="molecule type" value="Genomic_DNA"/>
</dbReference>
<sequence>MKGHLVSIITPSFNSEKFISDTIQSIKNQTYQDWEMIIVDDGSTDDTVSIIKEFLTDSRIQLYQLDQNSGTGVARNKAITLAKGRYISFLDSDDLWKPEKLQKQVEFMTSKNQPFTFSYYECIDESGKALGKIIQAPQKLTYRQLFWSNWVGNLTGIYDVNFFGKIAISSARKRQDWMMWLNILKKIKTAEPVPESLAIYRIRENSISASKTVLLRHNYKVYRDFHHKSIIGSVICMIGFLFTHFFIKPKYVKKSRPE</sequence>
<dbReference type="InterPro" id="IPR029044">
    <property type="entry name" value="Nucleotide-diphossugar_trans"/>
</dbReference>
<keyword evidence="1" id="KW-0472">Membrane</keyword>
<evidence type="ECO:0000313" key="4">
    <source>
        <dbReference type="EMBL" id="RLJ35621.1"/>
    </source>
</evidence>
<proteinExistence type="predicted"/>
<dbReference type="GO" id="GO:0016758">
    <property type="term" value="F:hexosyltransferase activity"/>
    <property type="evidence" value="ECO:0007669"/>
    <property type="project" value="UniProtKB-ARBA"/>
</dbReference>
<dbReference type="Proteomes" id="UP000275027">
    <property type="component" value="Unassembled WGS sequence"/>
</dbReference>
<dbReference type="InterPro" id="IPR001173">
    <property type="entry name" value="Glyco_trans_2-like"/>
</dbReference>
<accession>A0A497UWX8</accession>
<keyword evidence="5" id="KW-1185">Reference proteome</keyword>
<keyword evidence="1" id="KW-1133">Transmembrane helix</keyword>
<reference evidence="3 5" key="1">
    <citation type="submission" date="2017-12" db="EMBL/GenBank/DDBJ databases">
        <title>Genomic Encyclopedia of Type Strains, Phase III (KMG-III): the genomes of soil and plant-associated and newly described type strains.</title>
        <authorList>
            <person name="Whitman W."/>
        </authorList>
    </citation>
    <scope>NUCLEOTIDE SEQUENCE [LARGE SCALE GENOMIC DNA]</scope>
    <source>
        <strain evidence="3 5">IP-10</strain>
    </source>
</reference>
<keyword evidence="1" id="KW-0812">Transmembrane</keyword>
<dbReference type="PANTHER" id="PTHR22916">
    <property type="entry name" value="GLYCOSYLTRANSFERASE"/>
    <property type="match status" value="1"/>
</dbReference>
<dbReference type="CDD" id="cd00761">
    <property type="entry name" value="Glyco_tranf_GTA_type"/>
    <property type="match status" value="1"/>
</dbReference>
<feature type="transmembrane region" description="Helical" evidence="1">
    <location>
        <begin position="230"/>
        <end position="247"/>
    </location>
</feature>
<evidence type="ECO:0000256" key="1">
    <source>
        <dbReference type="SAM" id="Phobius"/>
    </source>
</evidence>
<dbReference type="RefSeq" id="WP_101470978.1">
    <property type="nucleotide sequence ID" value="NZ_PJND01000007.1"/>
</dbReference>
<gene>
    <name evidence="3" type="ORF">B0G92_0503</name>
    <name evidence="4" type="ORF">CLV50_1003</name>
</gene>
<evidence type="ECO:0000313" key="3">
    <source>
        <dbReference type="EMBL" id="PKW28876.1"/>
    </source>
</evidence>
<dbReference type="Proteomes" id="UP000233767">
    <property type="component" value="Unassembled WGS sequence"/>
</dbReference>
<evidence type="ECO:0000313" key="5">
    <source>
        <dbReference type="Proteomes" id="UP000233767"/>
    </source>
</evidence>
<name>A0A497UWX8_9FLAO</name>
<keyword evidence="4" id="KW-0808">Transferase</keyword>
<dbReference type="PANTHER" id="PTHR22916:SF3">
    <property type="entry name" value="UDP-GLCNAC:BETAGAL BETA-1,3-N-ACETYLGLUCOSAMINYLTRANSFERASE-LIKE PROTEIN 1"/>
    <property type="match status" value="1"/>
</dbReference>
<reference evidence="4 6" key="2">
    <citation type="submission" date="2018-10" db="EMBL/GenBank/DDBJ databases">
        <title>Genomic Encyclopedia of Archaeal and Bacterial Type Strains, Phase II (KMG-II): from individual species to whole genera.</title>
        <authorList>
            <person name="Goeker M."/>
        </authorList>
    </citation>
    <scope>NUCLEOTIDE SEQUENCE [LARGE SCALE GENOMIC DNA]</scope>
    <source>
        <strain evidence="4 6">DSM 21886</strain>
    </source>
</reference>